<dbReference type="Gene3D" id="2.120.10.30">
    <property type="entry name" value="TolB, C-terminal domain"/>
    <property type="match status" value="1"/>
</dbReference>
<evidence type="ECO:0000256" key="1">
    <source>
        <dbReference type="ARBA" id="ARBA00004116"/>
    </source>
</evidence>
<organism evidence="7 8">
    <name type="scientific">Adiantum capillus-veneris</name>
    <name type="common">Maidenhair fern</name>
    <dbReference type="NCBI Taxonomy" id="13818"/>
    <lineage>
        <taxon>Eukaryota</taxon>
        <taxon>Viridiplantae</taxon>
        <taxon>Streptophyta</taxon>
        <taxon>Embryophyta</taxon>
        <taxon>Tracheophyta</taxon>
        <taxon>Polypodiopsida</taxon>
        <taxon>Polypodiidae</taxon>
        <taxon>Polypodiales</taxon>
        <taxon>Pteridineae</taxon>
        <taxon>Pteridaceae</taxon>
        <taxon>Vittarioideae</taxon>
        <taxon>Adiantum</taxon>
    </lineage>
</organism>
<evidence type="ECO:0000259" key="6">
    <source>
        <dbReference type="Pfam" id="PF03088"/>
    </source>
</evidence>
<dbReference type="GO" id="GO:0005773">
    <property type="term" value="C:vacuole"/>
    <property type="evidence" value="ECO:0007669"/>
    <property type="project" value="UniProtKB-SubCell"/>
</dbReference>
<comment type="subcellular location">
    <subcellularLocation>
        <location evidence="1">Vacuole</location>
    </subcellularLocation>
</comment>
<evidence type="ECO:0000256" key="4">
    <source>
        <dbReference type="ARBA" id="ARBA00022729"/>
    </source>
</evidence>
<comment type="similarity">
    <text evidence="2">Belongs to the strictosidine synthase family.</text>
</comment>
<dbReference type="Proteomes" id="UP000886520">
    <property type="component" value="Chromosome 12"/>
</dbReference>
<keyword evidence="4" id="KW-0732">Signal</keyword>
<dbReference type="EMBL" id="JABFUD020000012">
    <property type="protein sequence ID" value="KAI5072604.1"/>
    <property type="molecule type" value="Genomic_DNA"/>
</dbReference>
<dbReference type="Pfam" id="PF03088">
    <property type="entry name" value="Str_synth"/>
    <property type="match status" value="1"/>
</dbReference>
<gene>
    <name evidence="7" type="ORF">GOP47_0012710</name>
</gene>
<evidence type="ECO:0000256" key="2">
    <source>
        <dbReference type="ARBA" id="ARBA00009191"/>
    </source>
</evidence>
<proteinExistence type="inferred from homology"/>
<dbReference type="FunFam" id="2.120.10.30:FF:000032">
    <property type="entry name" value="Protein STRICTOSIDINE SYNTHASE-LIKE 13"/>
    <property type="match status" value="1"/>
</dbReference>
<protein>
    <recommendedName>
        <fullName evidence="6">Strictosidine synthase conserved region domain-containing protein</fullName>
    </recommendedName>
</protein>
<dbReference type="GO" id="GO:0012505">
    <property type="term" value="C:endomembrane system"/>
    <property type="evidence" value="ECO:0007669"/>
    <property type="project" value="TreeGrafter"/>
</dbReference>
<name>A0A9D4UR68_ADICA</name>
<dbReference type="InterPro" id="IPR018119">
    <property type="entry name" value="Strictosidine_synth_cons-reg"/>
</dbReference>
<feature type="domain" description="Strictosidine synthase conserved region" evidence="6">
    <location>
        <begin position="192"/>
        <end position="279"/>
    </location>
</feature>
<evidence type="ECO:0000313" key="7">
    <source>
        <dbReference type="EMBL" id="KAI5072604.1"/>
    </source>
</evidence>
<sequence length="447" mass="48971">MGEVTLRSSNAKGSAWMAGLCAAVTLFVAVDPLRLSIIGVDPSFTAKRVKQPLPSQAVFPQDANSRLERATKMAVEYGAMGPESLAFDVSGNGPYTGVADGRILRWMDGGWQEFAHTSSNRTSTTCKPGQAMPHVIKSEHICGRPLGLRFNKKDGDLYVADAYLGLLKVGQQGGEAMRLVTEVEGSHLSFTNDLDIASDGSVYFTDSSSKYQRRNFFLLVLSGDDSGRLLKYNPRSGETSVVLRGLQFPNGVTLSKDESFLVIAESVPGRLLRHWLKGPKAGETEVMAVLPGYPDNVRVNEQGDFWVAMHCRRNLASMISGAFPWLRRALLQLPIPFKHIYHLFNGGPPHGILAKYSSDGEFMDVLEDKSGTVVNFGGALMSPSFITVADMSQAEQLHVCRVLCRHHRSLRLLMCRKLSSYKSAEFPCADLAAIRATTVEITPNKVQ</sequence>
<keyword evidence="5" id="KW-0325">Glycoprotein</keyword>
<dbReference type="PANTHER" id="PTHR10426">
    <property type="entry name" value="STRICTOSIDINE SYNTHASE-RELATED"/>
    <property type="match status" value="1"/>
</dbReference>
<evidence type="ECO:0000256" key="5">
    <source>
        <dbReference type="ARBA" id="ARBA00023180"/>
    </source>
</evidence>
<dbReference type="GO" id="GO:0016787">
    <property type="term" value="F:hydrolase activity"/>
    <property type="evidence" value="ECO:0007669"/>
    <property type="project" value="TreeGrafter"/>
</dbReference>
<dbReference type="AlphaFoldDB" id="A0A9D4UR68"/>
<evidence type="ECO:0000313" key="8">
    <source>
        <dbReference type="Proteomes" id="UP000886520"/>
    </source>
</evidence>
<evidence type="ECO:0000256" key="3">
    <source>
        <dbReference type="ARBA" id="ARBA00022554"/>
    </source>
</evidence>
<dbReference type="SUPFAM" id="SSF63829">
    <property type="entry name" value="Calcium-dependent phosphotriesterase"/>
    <property type="match status" value="1"/>
</dbReference>
<keyword evidence="8" id="KW-1185">Reference proteome</keyword>
<dbReference type="InterPro" id="IPR011042">
    <property type="entry name" value="6-blade_b-propeller_TolB-like"/>
</dbReference>
<dbReference type="PANTHER" id="PTHR10426:SF106">
    <property type="entry name" value="PROTEIN STRICTOSIDINE SYNTHASE-LIKE 3"/>
    <property type="match status" value="1"/>
</dbReference>
<dbReference type="OrthoDB" id="5307922at2759"/>
<accession>A0A9D4UR68</accession>
<comment type="caution">
    <text evidence="7">The sequence shown here is derived from an EMBL/GenBank/DDBJ whole genome shotgun (WGS) entry which is preliminary data.</text>
</comment>
<keyword evidence="3" id="KW-0926">Vacuole</keyword>
<reference evidence="7" key="1">
    <citation type="submission" date="2021-01" db="EMBL/GenBank/DDBJ databases">
        <title>Adiantum capillus-veneris genome.</title>
        <authorList>
            <person name="Fang Y."/>
            <person name="Liao Q."/>
        </authorList>
    </citation>
    <scope>NUCLEOTIDE SEQUENCE</scope>
    <source>
        <strain evidence="7">H3</strain>
        <tissue evidence="7">Leaf</tissue>
    </source>
</reference>
<dbReference type="Pfam" id="PF20067">
    <property type="entry name" value="SSL_N"/>
    <property type="match status" value="1"/>
</dbReference>